<evidence type="ECO:0000313" key="3">
    <source>
        <dbReference type="Proteomes" id="UP000501753"/>
    </source>
</evidence>
<protein>
    <submittedName>
        <fullName evidence="2">Uncharacterized protein</fullName>
    </submittedName>
</protein>
<proteinExistence type="predicted"/>
<dbReference type="EMBL" id="CP029078">
    <property type="protein sequence ID" value="QCN89279.1"/>
    <property type="molecule type" value="Genomic_DNA"/>
</dbReference>
<sequence>MLYARFTNGSPQMMLSSTPLASGAAPGPVIVGLLSGLAGIVLATLTLRHHRQVWAWTRRLRASDDVGKDLEDPATYLKELAEHLSERAQKPCREAEFAPLHRLRHLLDDAAADAEPIRPELRSVVERFDQYLATMLPPAPIATRVAATEHAAQLATAMRQEQSRVKLKEAVSAALQRIRVLSRTS</sequence>
<evidence type="ECO:0000256" key="1">
    <source>
        <dbReference type="SAM" id="Phobius"/>
    </source>
</evidence>
<feature type="transmembrane region" description="Helical" evidence="1">
    <location>
        <begin position="20"/>
        <end position="45"/>
    </location>
</feature>
<keyword evidence="1" id="KW-0472">Membrane</keyword>
<accession>A0ABX5U370</accession>
<gene>
    <name evidence="2" type="ORF">DDJ31_33510</name>
</gene>
<keyword evidence="3" id="KW-1185">Reference proteome</keyword>
<keyword evidence="1" id="KW-1133">Transmembrane helix</keyword>
<organism evidence="2 3">
    <name type="scientific">Streptomyces griseoviridis</name>
    <dbReference type="NCBI Taxonomy" id="45398"/>
    <lineage>
        <taxon>Bacteria</taxon>
        <taxon>Bacillati</taxon>
        <taxon>Actinomycetota</taxon>
        <taxon>Actinomycetes</taxon>
        <taxon>Kitasatosporales</taxon>
        <taxon>Streptomycetaceae</taxon>
        <taxon>Streptomyces</taxon>
    </lineage>
</organism>
<dbReference type="Proteomes" id="UP000501753">
    <property type="component" value="Chromosome"/>
</dbReference>
<evidence type="ECO:0000313" key="2">
    <source>
        <dbReference type="EMBL" id="QCN89279.1"/>
    </source>
</evidence>
<keyword evidence="1" id="KW-0812">Transmembrane</keyword>
<name>A0ABX5U370_STRGD</name>
<reference evidence="2 3" key="1">
    <citation type="submission" date="2018-04" db="EMBL/GenBank/DDBJ databases">
        <title>Complete genome sequences of Streptomyces griseoviridis K61 and characterization of antagonistic properties of biological control agents.</title>
        <authorList>
            <person name="Mariita R.M."/>
            <person name="Sello J.K."/>
        </authorList>
    </citation>
    <scope>NUCLEOTIDE SEQUENCE [LARGE SCALE GENOMIC DNA]</scope>
    <source>
        <strain evidence="2 3">K61</strain>
    </source>
</reference>